<name>A0A016U5H8_9BILA</name>
<dbReference type="EMBL" id="JARK01001393">
    <property type="protein sequence ID" value="EYC10082.1"/>
    <property type="molecule type" value="Genomic_DNA"/>
</dbReference>
<protein>
    <submittedName>
        <fullName evidence="1">Uncharacterized protein</fullName>
    </submittedName>
</protein>
<keyword evidence="2" id="KW-1185">Reference proteome</keyword>
<dbReference type="Proteomes" id="UP000024635">
    <property type="component" value="Unassembled WGS sequence"/>
</dbReference>
<proteinExistence type="predicted"/>
<evidence type="ECO:0000313" key="2">
    <source>
        <dbReference type="Proteomes" id="UP000024635"/>
    </source>
</evidence>
<evidence type="ECO:0000313" key="1">
    <source>
        <dbReference type="EMBL" id="EYC10082.1"/>
    </source>
</evidence>
<comment type="caution">
    <text evidence="1">The sequence shown here is derived from an EMBL/GenBank/DDBJ whole genome shotgun (WGS) entry which is preliminary data.</text>
</comment>
<accession>A0A016U5H8</accession>
<organism evidence="1 2">
    <name type="scientific">Ancylostoma ceylanicum</name>
    <dbReference type="NCBI Taxonomy" id="53326"/>
    <lineage>
        <taxon>Eukaryota</taxon>
        <taxon>Metazoa</taxon>
        <taxon>Ecdysozoa</taxon>
        <taxon>Nematoda</taxon>
        <taxon>Chromadorea</taxon>
        <taxon>Rhabditida</taxon>
        <taxon>Rhabditina</taxon>
        <taxon>Rhabditomorpha</taxon>
        <taxon>Strongyloidea</taxon>
        <taxon>Ancylostomatidae</taxon>
        <taxon>Ancylostomatinae</taxon>
        <taxon>Ancylostoma</taxon>
    </lineage>
</organism>
<reference evidence="2" key="1">
    <citation type="journal article" date="2015" name="Nat. Genet.">
        <title>The genome and transcriptome of the zoonotic hookworm Ancylostoma ceylanicum identify infection-specific gene families.</title>
        <authorList>
            <person name="Schwarz E.M."/>
            <person name="Hu Y."/>
            <person name="Antoshechkin I."/>
            <person name="Miller M.M."/>
            <person name="Sternberg P.W."/>
            <person name="Aroian R.V."/>
        </authorList>
    </citation>
    <scope>NUCLEOTIDE SEQUENCE</scope>
    <source>
        <strain evidence="2">HY135</strain>
    </source>
</reference>
<dbReference type="AlphaFoldDB" id="A0A016U5H8"/>
<sequence length="76" mass="8791">MEEIIPQTKSSHGHSLGQQTIHVALRCSKLEEVEWSEMSDANSDADMVQVSLFSTKRDLLHLYELHTHTRKKLFQI</sequence>
<gene>
    <name evidence="1" type="primary">Acey_s0057.g2752</name>
    <name evidence="1" type="ORF">Y032_0057g2752</name>
</gene>